<accession>A0A438XPA9</accession>
<dbReference type="PROSITE" id="PS51257">
    <property type="entry name" value="PROKAR_LIPOPROTEIN"/>
    <property type="match status" value="1"/>
</dbReference>
<reference evidence="1 2" key="1">
    <citation type="submission" date="2018-11" db="EMBL/GenBank/DDBJ databases">
        <title>Genetic determinants and prediction of antibiotic resistance phenotypes in Helicobacter pylori.</title>
        <authorList>
            <person name="Wagner K."/>
        </authorList>
    </citation>
    <scope>NUCLEOTIDE SEQUENCE [LARGE SCALE GENOMIC DNA]</scope>
    <source>
        <strain evidence="1 2">ZH70</strain>
    </source>
</reference>
<evidence type="ECO:0000313" key="1">
    <source>
        <dbReference type="EMBL" id="RVZ39773.1"/>
    </source>
</evidence>
<name>A0A438XPA9_HELPX</name>
<dbReference type="Proteomes" id="UP000289022">
    <property type="component" value="Unassembled WGS sequence"/>
</dbReference>
<comment type="caution">
    <text evidence="1">The sequence shown here is derived from an EMBL/GenBank/DDBJ whole genome shotgun (WGS) entry which is preliminary data.</text>
</comment>
<dbReference type="AlphaFoldDB" id="A0A438XPA9"/>
<proteinExistence type="predicted"/>
<dbReference type="EMBL" id="RJGP01000197">
    <property type="protein sequence ID" value="RVZ39773.1"/>
    <property type="molecule type" value="Genomic_DNA"/>
</dbReference>
<evidence type="ECO:0000313" key="2">
    <source>
        <dbReference type="Proteomes" id="UP000289022"/>
    </source>
</evidence>
<organism evidence="1 2">
    <name type="scientific">Helicobacter pylori</name>
    <name type="common">Campylobacter pylori</name>
    <dbReference type="NCBI Taxonomy" id="210"/>
    <lineage>
        <taxon>Bacteria</taxon>
        <taxon>Pseudomonadati</taxon>
        <taxon>Campylobacterota</taxon>
        <taxon>Epsilonproteobacteria</taxon>
        <taxon>Campylobacterales</taxon>
        <taxon>Helicobacteraceae</taxon>
        <taxon>Helicobacter</taxon>
    </lineage>
</organism>
<gene>
    <name evidence="1" type="ORF">EC518_05080</name>
</gene>
<sequence>MKTIRNSVFIGSSLLGGCASVETYFDTLRIACVKDACL</sequence>
<protein>
    <submittedName>
        <fullName evidence="1">Urease-enhancing factor</fullName>
    </submittedName>
</protein>